<dbReference type="InterPro" id="IPR013786">
    <property type="entry name" value="AcylCoA_DH/ox_N"/>
</dbReference>
<dbReference type="AlphaFoldDB" id="A0A0F8Y6F7"/>
<dbReference type="GO" id="GO:0003995">
    <property type="term" value="F:acyl-CoA dehydrogenase activity"/>
    <property type="evidence" value="ECO:0007669"/>
    <property type="project" value="InterPro"/>
</dbReference>
<evidence type="ECO:0000259" key="6">
    <source>
        <dbReference type="Pfam" id="PF00441"/>
    </source>
</evidence>
<feature type="non-terminal residue" evidence="9">
    <location>
        <position position="1"/>
    </location>
</feature>
<organism evidence="9">
    <name type="scientific">marine sediment metagenome</name>
    <dbReference type="NCBI Taxonomy" id="412755"/>
    <lineage>
        <taxon>unclassified sequences</taxon>
        <taxon>metagenomes</taxon>
        <taxon>ecological metagenomes</taxon>
    </lineage>
</organism>
<comment type="caution">
    <text evidence="9">The sequence shown here is derived from an EMBL/GenBank/DDBJ whole genome shotgun (WGS) entry which is preliminary data.</text>
</comment>
<evidence type="ECO:0008006" key="10">
    <source>
        <dbReference type="Google" id="ProtNLM"/>
    </source>
</evidence>
<dbReference type="Gene3D" id="1.20.140.10">
    <property type="entry name" value="Butyryl-CoA Dehydrogenase, subunit A, domain 3"/>
    <property type="match status" value="1"/>
</dbReference>
<evidence type="ECO:0000259" key="7">
    <source>
        <dbReference type="Pfam" id="PF02770"/>
    </source>
</evidence>
<dbReference type="PANTHER" id="PTHR43884">
    <property type="entry name" value="ACYL-COA DEHYDROGENASE"/>
    <property type="match status" value="1"/>
</dbReference>
<dbReference type="InterPro" id="IPR006091">
    <property type="entry name" value="Acyl-CoA_Oxase/DH_mid-dom"/>
</dbReference>
<comment type="similarity">
    <text evidence="2">Belongs to the acyl-CoA dehydrogenase family.</text>
</comment>
<dbReference type="Pfam" id="PF02771">
    <property type="entry name" value="Acyl-CoA_dh_N"/>
    <property type="match status" value="1"/>
</dbReference>
<dbReference type="Gene3D" id="1.10.540.10">
    <property type="entry name" value="Acyl-CoA dehydrogenase/oxidase, N-terminal domain"/>
    <property type="match status" value="1"/>
</dbReference>
<evidence type="ECO:0000256" key="4">
    <source>
        <dbReference type="ARBA" id="ARBA00022827"/>
    </source>
</evidence>
<evidence type="ECO:0000256" key="2">
    <source>
        <dbReference type="ARBA" id="ARBA00009347"/>
    </source>
</evidence>
<evidence type="ECO:0000256" key="1">
    <source>
        <dbReference type="ARBA" id="ARBA00001974"/>
    </source>
</evidence>
<dbReference type="InterPro" id="IPR009075">
    <property type="entry name" value="AcylCo_DH/oxidase_C"/>
</dbReference>
<evidence type="ECO:0000259" key="8">
    <source>
        <dbReference type="Pfam" id="PF02771"/>
    </source>
</evidence>
<keyword evidence="4" id="KW-0274">FAD</keyword>
<dbReference type="SUPFAM" id="SSF47203">
    <property type="entry name" value="Acyl-CoA dehydrogenase C-terminal domain-like"/>
    <property type="match status" value="1"/>
</dbReference>
<dbReference type="SUPFAM" id="SSF56645">
    <property type="entry name" value="Acyl-CoA dehydrogenase NM domain-like"/>
    <property type="match status" value="1"/>
</dbReference>
<evidence type="ECO:0000256" key="3">
    <source>
        <dbReference type="ARBA" id="ARBA00022630"/>
    </source>
</evidence>
<evidence type="ECO:0000313" key="9">
    <source>
        <dbReference type="EMBL" id="KKK69210.1"/>
    </source>
</evidence>
<dbReference type="GO" id="GO:0050660">
    <property type="term" value="F:flavin adenine dinucleotide binding"/>
    <property type="evidence" value="ECO:0007669"/>
    <property type="project" value="InterPro"/>
</dbReference>
<dbReference type="PANTHER" id="PTHR43884:SF12">
    <property type="entry name" value="ISOVALERYL-COA DEHYDROGENASE, MITOCHONDRIAL-RELATED"/>
    <property type="match status" value="1"/>
</dbReference>
<dbReference type="InterPro" id="IPR036250">
    <property type="entry name" value="AcylCo_DH-like_C"/>
</dbReference>
<reference evidence="9" key="1">
    <citation type="journal article" date="2015" name="Nature">
        <title>Complex archaea that bridge the gap between prokaryotes and eukaryotes.</title>
        <authorList>
            <person name="Spang A."/>
            <person name="Saw J.H."/>
            <person name="Jorgensen S.L."/>
            <person name="Zaremba-Niedzwiedzka K."/>
            <person name="Martijn J."/>
            <person name="Lind A.E."/>
            <person name="van Eijk R."/>
            <person name="Schleper C."/>
            <person name="Guy L."/>
            <person name="Ettema T.J."/>
        </authorList>
    </citation>
    <scope>NUCLEOTIDE SEQUENCE</scope>
</reference>
<comment type="cofactor">
    <cofactor evidence="1">
        <name>FAD</name>
        <dbReference type="ChEBI" id="CHEBI:57692"/>
    </cofactor>
</comment>
<keyword evidence="3" id="KW-0285">Flavoprotein</keyword>
<dbReference type="EMBL" id="LAZR01058762">
    <property type="protein sequence ID" value="KKK69210.1"/>
    <property type="molecule type" value="Genomic_DNA"/>
</dbReference>
<feature type="domain" description="Acyl-CoA oxidase/dehydrogenase middle" evidence="7">
    <location>
        <begin position="76"/>
        <end position="171"/>
    </location>
</feature>
<dbReference type="InterPro" id="IPR006089">
    <property type="entry name" value="Acyl-CoA_DH_CS"/>
</dbReference>
<dbReference type="PROSITE" id="PS00073">
    <property type="entry name" value="ACYL_COA_DH_2"/>
    <property type="match status" value="1"/>
</dbReference>
<evidence type="ECO:0000256" key="5">
    <source>
        <dbReference type="ARBA" id="ARBA00023002"/>
    </source>
</evidence>
<dbReference type="Gene3D" id="2.40.110.10">
    <property type="entry name" value="Butyryl-CoA Dehydrogenase, subunit A, domain 2"/>
    <property type="match status" value="1"/>
</dbReference>
<sequence>LGFLGLKYPESYGGQGGDHIHDAVFVEEMGRCGSGGVAAGIGAHTGIATPPILIFGTDEQKQRWLVPAIRGEKIAALAITEPGAGSDVAGTKTFARRDGDEYVVNGSKTFITNGVRGDIFVTAVKTTEAGGHQGLSFLVLERDMEGFTVTRKLEKLGWHASDTGELSFEDVRVPEENLLGEENKGFYLIMANFQWERLLMALGAVGGMEAMLERTLAYAGEREAFGRPIGRFQAIRHKLAEMATLIEAARNYTYHGLRLLAAGDDCLKEVSIAKLFCTEAAVKVADEAVQIHGGYGYMREYDVERGLRDARLGPVGGGTSEIMKEIISKQLGL</sequence>
<dbReference type="InterPro" id="IPR009100">
    <property type="entry name" value="AcylCoA_DH/oxidase_NM_dom_sf"/>
</dbReference>
<proteinExistence type="inferred from homology"/>
<dbReference type="FunFam" id="1.20.140.10:FF:000001">
    <property type="entry name" value="Acyl-CoA dehydrogenase"/>
    <property type="match status" value="1"/>
</dbReference>
<keyword evidence="5" id="KW-0560">Oxidoreductase</keyword>
<dbReference type="InterPro" id="IPR046373">
    <property type="entry name" value="Acyl-CoA_Oxase/DH_mid-dom_sf"/>
</dbReference>
<feature type="domain" description="Acyl-CoA dehydrogenase/oxidase C-terminal" evidence="6">
    <location>
        <begin position="183"/>
        <end position="331"/>
    </location>
</feature>
<dbReference type="Pfam" id="PF00441">
    <property type="entry name" value="Acyl-CoA_dh_1"/>
    <property type="match status" value="1"/>
</dbReference>
<protein>
    <recommendedName>
        <fullName evidence="10">Acyl-CoA dehydrogenase</fullName>
    </recommendedName>
</protein>
<gene>
    <name evidence="9" type="ORF">LCGC14_2936320</name>
</gene>
<dbReference type="FunFam" id="2.40.110.10:FF:000009">
    <property type="entry name" value="Acyl-CoA dehydrogenase"/>
    <property type="match status" value="1"/>
</dbReference>
<feature type="domain" description="Acyl-CoA dehydrogenase/oxidase N-terminal" evidence="8">
    <location>
        <begin position="1"/>
        <end position="72"/>
    </location>
</feature>
<dbReference type="Pfam" id="PF02770">
    <property type="entry name" value="Acyl-CoA_dh_M"/>
    <property type="match status" value="1"/>
</dbReference>
<name>A0A0F8Y6F7_9ZZZZ</name>
<dbReference type="InterPro" id="IPR037069">
    <property type="entry name" value="AcylCoA_DH/ox_N_sf"/>
</dbReference>
<accession>A0A0F8Y6F7</accession>
<dbReference type="PROSITE" id="PS00072">
    <property type="entry name" value="ACYL_COA_DH_1"/>
    <property type="match status" value="1"/>
</dbReference>